<proteinExistence type="predicted"/>
<evidence type="ECO:0000256" key="1">
    <source>
        <dbReference type="SAM" id="MobiDB-lite"/>
    </source>
</evidence>
<dbReference type="EMBL" id="LXQA010249904">
    <property type="protein sequence ID" value="MCI37924.1"/>
    <property type="molecule type" value="Genomic_DNA"/>
</dbReference>
<organism evidence="2 3">
    <name type="scientific">Trifolium medium</name>
    <dbReference type="NCBI Taxonomy" id="97028"/>
    <lineage>
        <taxon>Eukaryota</taxon>
        <taxon>Viridiplantae</taxon>
        <taxon>Streptophyta</taxon>
        <taxon>Embryophyta</taxon>
        <taxon>Tracheophyta</taxon>
        <taxon>Spermatophyta</taxon>
        <taxon>Magnoliopsida</taxon>
        <taxon>eudicotyledons</taxon>
        <taxon>Gunneridae</taxon>
        <taxon>Pentapetalae</taxon>
        <taxon>rosids</taxon>
        <taxon>fabids</taxon>
        <taxon>Fabales</taxon>
        <taxon>Fabaceae</taxon>
        <taxon>Papilionoideae</taxon>
        <taxon>50 kb inversion clade</taxon>
        <taxon>NPAAA clade</taxon>
        <taxon>Hologalegina</taxon>
        <taxon>IRL clade</taxon>
        <taxon>Trifolieae</taxon>
        <taxon>Trifolium</taxon>
    </lineage>
</organism>
<accession>A0A392RP96</accession>
<comment type="caution">
    <text evidence="2">The sequence shown here is derived from an EMBL/GenBank/DDBJ whole genome shotgun (WGS) entry which is preliminary data.</text>
</comment>
<feature type="compositionally biased region" description="Pro residues" evidence="1">
    <location>
        <begin position="49"/>
        <end position="58"/>
    </location>
</feature>
<evidence type="ECO:0000313" key="2">
    <source>
        <dbReference type="EMBL" id="MCI37924.1"/>
    </source>
</evidence>
<name>A0A392RP96_9FABA</name>
<sequence length="58" mass="6372">MLGKRIMRAEEIKCRTINSRDIGYIRSHSGKDITGNHTISNKGLKIGPIPMPGVSPPE</sequence>
<dbReference type="Proteomes" id="UP000265520">
    <property type="component" value="Unassembled WGS sequence"/>
</dbReference>
<feature type="region of interest" description="Disordered" evidence="1">
    <location>
        <begin position="28"/>
        <end position="58"/>
    </location>
</feature>
<reference evidence="2 3" key="1">
    <citation type="journal article" date="2018" name="Front. Plant Sci.">
        <title>Red Clover (Trifolium pratense) and Zigzag Clover (T. medium) - A Picture of Genomic Similarities and Differences.</title>
        <authorList>
            <person name="Dluhosova J."/>
            <person name="Istvanek J."/>
            <person name="Nedelnik J."/>
            <person name="Repkova J."/>
        </authorList>
    </citation>
    <scope>NUCLEOTIDE SEQUENCE [LARGE SCALE GENOMIC DNA]</scope>
    <source>
        <strain evidence="3">cv. 10/8</strain>
        <tissue evidence="2">Leaf</tissue>
    </source>
</reference>
<dbReference type="AlphaFoldDB" id="A0A392RP96"/>
<keyword evidence="3" id="KW-1185">Reference proteome</keyword>
<protein>
    <submittedName>
        <fullName evidence="2">Uncharacterized protein</fullName>
    </submittedName>
</protein>
<evidence type="ECO:0000313" key="3">
    <source>
        <dbReference type="Proteomes" id="UP000265520"/>
    </source>
</evidence>